<dbReference type="Proteomes" id="UP000184188">
    <property type="component" value="Unassembled WGS sequence"/>
</dbReference>
<gene>
    <name evidence="5" type="ORF">ASPZODRAFT_12537</name>
</gene>
<evidence type="ECO:0000256" key="2">
    <source>
        <dbReference type="ARBA" id="ARBA00023002"/>
    </source>
</evidence>
<dbReference type="PANTHER" id="PTHR43976">
    <property type="entry name" value="SHORT CHAIN DEHYDROGENASE"/>
    <property type="match status" value="1"/>
</dbReference>
<feature type="domain" description="Ketoreductase" evidence="4">
    <location>
        <begin position="5"/>
        <end position="185"/>
    </location>
</feature>
<name>A0A1L9SX14_9EURO</name>
<dbReference type="EMBL" id="KV878336">
    <property type="protein sequence ID" value="OJJ51724.1"/>
    <property type="molecule type" value="Genomic_DNA"/>
</dbReference>
<dbReference type="VEuPathDB" id="FungiDB:ASPZODRAFT_12537"/>
<dbReference type="OrthoDB" id="1274115at2759"/>
<dbReference type="InterPro" id="IPR057326">
    <property type="entry name" value="KR_dom"/>
</dbReference>
<evidence type="ECO:0000256" key="3">
    <source>
        <dbReference type="RuleBase" id="RU000363"/>
    </source>
</evidence>
<accession>A0A1L9SX14</accession>
<protein>
    <recommendedName>
        <fullName evidence="4">Ketoreductase domain-containing protein</fullName>
    </recommendedName>
</protein>
<dbReference type="PANTHER" id="PTHR43976:SF16">
    <property type="entry name" value="SHORT-CHAIN DEHYDROGENASE_REDUCTASE FAMILY PROTEIN"/>
    <property type="match status" value="1"/>
</dbReference>
<organism evidence="5 6">
    <name type="scientific">Penicilliopsis zonata CBS 506.65</name>
    <dbReference type="NCBI Taxonomy" id="1073090"/>
    <lineage>
        <taxon>Eukaryota</taxon>
        <taxon>Fungi</taxon>
        <taxon>Dikarya</taxon>
        <taxon>Ascomycota</taxon>
        <taxon>Pezizomycotina</taxon>
        <taxon>Eurotiomycetes</taxon>
        <taxon>Eurotiomycetidae</taxon>
        <taxon>Eurotiales</taxon>
        <taxon>Aspergillaceae</taxon>
        <taxon>Penicilliopsis</taxon>
    </lineage>
</organism>
<dbReference type="GeneID" id="34607891"/>
<evidence type="ECO:0000259" key="4">
    <source>
        <dbReference type="SMART" id="SM00822"/>
    </source>
</evidence>
<comment type="similarity">
    <text evidence="1 3">Belongs to the short-chain dehydrogenases/reductases (SDR) family.</text>
</comment>
<reference evidence="6" key="1">
    <citation type="journal article" date="2017" name="Genome Biol.">
        <title>Comparative genomics reveals high biological diversity and specific adaptations in the industrially and medically important fungal genus Aspergillus.</title>
        <authorList>
            <person name="de Vries R.P."/>
            <person name="Riley R."/>
            <person name="Wiebenga A."/>
            <person name="Aguilar-Osorio G."/>
            <person name="Amillis S."/>
            <person name="Uchima C.A."/>
            <person name="Anderluh G."/>
            <person name="Asadollahi M."/>
            <person name="Askin M."/>
            <person name="Barry K."/>
            <person name="Battaglia E."/>
            <person name="Bayram O."/>
            <person name="Benocci T."/>
            <person name="Braus-Stromeyer S.A."/>
            <person name="Caldana C."/>
            <person name="Canovas D."/>
            <person name="Cerqueira G.C."/>
            <person name="Chen F."/>
            <person name="Chen W."/>
            <person name="Choi C."/>
            <person name="Clum A."/>
            <person name="Dos Santos R.A."/>
            <person name="Damasio A.R."/>
            <person name="Diallinas G."/>
            <person name="Emri T."/>
            <person name="Fekete E."/>
            <person name="Flipphi M."/>
            <person name="Freyberg S."/>
            <person name="Gallo A."/>
            <person name="Gournas C."/>
            <person name="Habgood R."/>
            <person name="Hainaut M."/>
            <person name="Harispe M.L."/>
            <person name="Henrissat B."/>
            <person name="Hilden K.S."/>
            <person name="Hope R."/>
            <person name="Hossain A."/>
            <person name="Karabika E."/>
            <person name="Karaffa L."/>
            <person name="Karanyi Z."/>
            <person name="Krasevec N."/>
            <person name="Kuo A."/>
            <person name="Kusch H."/>
            <person name="LaButti K."/>
            <person name="Lagendijk E.L."/>
            <person name="Lapidus A."/>
            <person name="Levasseur A."/>
            <person name="Lindquist E."/>
            <person name="Lipzen A."/>
            <person name="Logrieco A.F."/>
            <person name="MacCabe A."/>
            <person name="Maekelae M.R."/>
            <person name="Malavazi I."/>
            <person name="Melin P."/>
            <person name="Meyer V."/>
            <person name="Mielnichuk N."/>
            <person name="Miskei M."/>
            <person name="Molnar A.P."/>
            <person name="Mule G."/>
            <person name="Ngan C.Y."/>
            <person name="Orejas M."/>
            <person name="Orosz E."/>
            <person name="Ouedraogo J.P."/>
            <person name="Overkamp K.M."/>
            <person name="Park H.-S."/>
            <person name="Perrone G."/>
            <person name="Piumi F."/>
            <person name="Punt P.J."/>
            <person name="Ram A.F."/>
            <person name="Ramon A."/>
            <person name="Rauscher S."/>
            <person name="Record E."/>
            <person name="Riano-Pachon D.M."/>
            <person name="Robert V."/>
            <person name="Roehrig J."/>
            <person name="Ruller R."/>
            <person name="Salamov A."/>
            <person name="Salih N.S."/>
            <person name="Samson R.A."/>
            <person name="Sandor E."/>
            <person name="Sanguinetti M."/>
            <person name="Schuetze T."/>
            <person name="Sepcic K."/>
            <person name="Shelest E."/>
            <person name="Sherlock G."/>
            <person name="Sophianopoulou V."/>
            <person name="Squina F.M."/>
            <person name="Sun H."/>
            <person name="Susca A."/>
            <person name="Todd R.B."/>
            <person name="Tsang A."/>
            <person name="Unkles S.E."/>
            <person name="van de Wiele N."/>
            <person name="van Rossen-Uffink D."/>
            <person name="Oliveira J.V."/>
            <person name="Vesth T.C."/>
            <person name="Visser J."/>
            <person name="Yu J.-H."/>
            <person name="Zhou M."/>
            <person name="Andersen M.R."/>
            <person name="Archer D.B."/>
            <person name="Baker S.E."/>
            <person name="Benoit I."/>
            <person name="Brakhage A.A."/>
            <person name="Braus G.H."/>
            <person name="Fischer R."/>
            <person name="Frisvad J.C."/>
            <person name="Goldman G.H."/>
            <person name="Houbraken J."/>
            <person name="Oakley B."/>
            <person name="Pocsi I."/>
            <person name="Scazzocchio C."/>
            <person name="Seiboth B."/>
            <person name="vanKuyk P.A."/>
            <person name="Wortman J."/>
            <person name="Dyer P.S."/>
            <person name="Grigoriev I.V."/>
        </authorList>
    </citation>
    <scope>NUCLEOTIDE SEQUENCE [LARGE SCALE GENOMIC DNA]</scope>
    <source>
        <strain evidence="6">CBS 506.65</strain>
    </source>
</reference>
<dbReference type="RefSeq" id="XP_022586234.1">
    <property type="nucleotide sequence ID" value="XM_022721426.1"/>
</dbReference>
<dbReference type="STRING" id="1073090.A0A1L9SX14"/>
<dbReference type="Pfam" id="PF00106">
    <property type="entry name" value="adh_short"/>
    <property type="match status" value="1"/>
</dbReference>
<keyword evidence="2" id="KW-0560">Oxidoreductase</keyword>
<dbReference type="SMART" id="SM00822">
    <property type="entry name" value="PKS_KR"/>
    <property type="match status" value="1"/>
</dbReference>
<dbReference type="GO" id="GO:0016491">
    <property type="term" value="F:oxidoreductase activity"/>
    <property type="evidence" value="ECO:0007669"/>
    <property type="project" value="UniProtKB-KW"/>
</dbReference>
<dbReference type="InterPro" id="IPR036291">
    <property type="entry name" value="NAD(P)-bd_dom_sf"/>
</dbReference>
<proteinExistence type="inferred from homology"/>
<dbReference type="InterPro" id="IPR002347">
    <property type="entry name" value="SDR_fam"/>
</dbReference>
<dbReference type="SUPFAM" id="SSF51735">
    <property type="entry name" value="NAD(P)-binding Rossmann-fold domains"/>
    <property type="match status" value="1"/>
</dbReference>
<evidence type="ECO:0000313" key="6">
    <source>
        <dbReference type="Proteomes" id="UP000184188"/>
    </source>
</evidence>
<dbReference type="CDD" id="cd05374">
    <property type="entry name" value="17beta-HSD-like_SDR_c"/>
    <property type="match status" value="1"/>
</dbReference>
<dbReference type="Gene3D" id="3.40.50.720">
    <property type="entry name" value="NAD(P)-binding Rossmann-like Domain"/>
    <property type="match status" value="1"/>
</dbReference>
<dbReference type="AlphaFoldDB" id="A0A1L9SX14"/>
<evidence type="ECO:0000313" key="5">
    <source>
        <dbReference type="EMBL" id="OJJ51724.1"/>
    </source>
</evidence>
<evidence type="ECO:0000256" key="1">
    <source>
        <dbReference type="ARBA" id="ARBA00006484"/>
    </source>
</evidence>
<sequence>MANQLVWLITGCSSGLGEAVAYAILAKGDKVVATARPRDGVSGRERLAALEAAGAAVVELDVTESQESLDAKAKQIWDIYGHIDVLLNNAGFIDAGIFEEINEQVLVNSLRNNVLGPLNLTRSFLPSMRARQTGTVLFMSSVGAYYGAPGASNYSASKGLLEGIVPNMAAELAPFGIRFCLLTPGYFRTKVMTPGNIHYFSGPNQRSEYKEMNKLVQDHCNAADSKQPGDPHKAAVLIVDAVRAEGRCAGKTLPLRLPIGPDGFKAVKDNCAEKMAICEEWGEIMADTDLS</sequence>
<dbReference type="PRINTS" id="PR00080">
    <property type="entry name" value="SDRFAMILY"/>
</dbReference>
<dbReference type="PRINTS" id="PR00081">
    <property type="entry name" value="GDHRDH"/>
</dbReference>
<keyword evidence="6" id="KW-1185">Reference proteome</keyword>
<dbReference type="InterPro" id="IPR051911">
    <property type="entry name" value="SDR_oxidoreductase"/>
</dbReference>